<feature type="region of interest" description="Disordered" evidence="1">
    <location>
        <begin position="323"/>
        <end position="573"/>
    </location>
</feature>
<comment type="caution">
    <text evidence="2">The sequence shown here is derived from an EMBL/GenBank/DDBJ whole genome shotgun (WGS) entry which is preliminary data.</text>
</comment>
<proteinExistence type="predicted"/>
<gene>
    <name evidence="2" type="ORF">B0T21DRAFT_394729</name>
</gene>
<evidence type="ECO:0000256" key="1">
    <source>
        <dbReference type="SAM" id="MobiDB-lite"/>
    </source>
</evidence>
<accession>A0AA40E8C1</accession>
<evidence type="ECO:0000313" key="2">
    <source>
        <dbReference type="EMBL" id="KAK0726168.1"/>
    </source>
</evidence>
<reference evidence="2" key="1">
    <citation type="submission" date="2023-06" db="EMBL/GenBank/DDBJ databases">
        <title>Genome-scale phylogeny and comparative genomics of the fungal order Sordariales.</title>
        <authorList>
            <consortium name="Lawrence Berkeley National Laboratory"/>
            <person name="Hensen N."/>
            <person name="Bonometti L."/>
            <person name="Westerberg I."/>
            <person name="Brannstrom I.O."/>
            <person name="Guillou S."/>
            <person name="Cros-Aarteil S."/>
            <person name="Calhoun S."/>
            <person name="Haridas S."/>
            <person name="Kuo A."/>
            <person name="Mondo S."/>
            <person name="Pangilinan J."/>
            <person name="Riley R."/>
            <person name="Labutti K."/>
            <person name="Andreopoulos B."/>
            <person name="Lipzen A."/>
            <person name="Chen C."/>
            <person name="Yanf M."/>
            <person name="Daum C."/>
            <person name="Ng V."/>
            <person name="Clum A."/>
            <person name="Steindorff A."/>
            <person name="Ohm R."/>
            <person name="Martin F."/>
            <person name="Silar P."/>
            <person name="Natvig D."/>
            <person name="Lalanne C."/>
            <person name="Gautier V."/>
            <person name="Ament-Velasquez S.L."/>
            <person name="Kruys A."/>
            <person name="Hutchinson M.I."/>
            <person name="Powell A.J."/>
            <person name="Barry K."/>
            <person name="Miller A.N."/>
            <person name="Grigoriev I.V."/>
            <person name="Debuchy R."/>
            <person name="Gladieux P."/>
            <person name="Thoren M.H."/>
            <person name="Johannesson H."/>
        </authorList>
    </citation>
    <scope>NUCLEOTIDE SEQUENCE</scope>
    <source>
        <strain evidence="2">CBS 540.89</strain>
    </source>
</reference>
<sequence length="573" mass="63303">MFNIQDADRLGRSGLACAMVLIRAMMSFLDQAAREDLVRRVVAGNDEAKVMPFLLAAAIEPMPLLTAIDSVTMEEMATMIAKEGSTFLDLVENSEMQAKLWDQHHKLTALFELPLSFRYNETSEWLEGIPEGVSFPPLPAENGLLSWSNKDEALETHLDQNFQGIFGFEGNVPGLQIDRCFLAPRFFRIKITIETPTSVHHHHDLCRVVLQEKGQRPTYYRCLAVIKLRRQAEEPDLIRLFRPTGQVWYPYDGKPTFPMTDDWDVGEEGEYFYVYLRVHQETYQQACVECAKAQSPEPGQPLHAFRDRAHDVAALLKAGAQARAARSGAKLPESTTKPVQESLPETQPAPVNPTQTPLASTQPAQQGMQPNKTAGPANNDSSKLPGKQSRVQPPQLPKTPVLAAGGDPQPPAQRLPRTQPGATSAFGDFLRDSSQQSFRSVLEPRRGSVSVPPEHEPAPEIKRSRLDSLCGEAQQLRQTFLLRSPLPEDAGRNPSPNGAGDRQANDNVPSKTGSSSRAKSTEGQRPAEKSSGRRPNAAAPHQHGGSLPRTQSTMEPRPLSNMKSTNRKRKAQS</sequence>
<dbReference type="EMBL" id="JAUKTV010000010">
    <property type="protein sequence ID" value="KAK0726168.1"/>
    <property type="molecule type" value="Genomic_DNA"/>
</dbReference>
<feature type="compositionally biased region" description="Polar residues" evidence="1">
    <location>
        <begin position="505"/>
        <end position="518"/>
    </location>
</feature>
<name>A0AA40E8C1_9PEZI</name>
<feature type="compositionally biased region" description="Polar residues" evidence="1">
    <location>
        <begin position="352"/>
        <end position="382"/>
    </location>
</feature>
<feature type="compositionally biased region" description="Basic and acidic residues" evidence="1">
    <location>
        <begin position="519"/>
        <end position="531"/>
    </location>
</feature>
<protein>
    <submittedName>
        <fullName evidence="2">Uncharacterized protein</fullName>
    </submittedName>
</protein>
<feature type="compositionally biased region" description="Basic and acidic residues" evidence="1">
    <location>
        <begin position="453"/>
        <end position="466"/>
    </location>
</feature>
<evidence type="ECO:0000313" key="3">
    <source>
        <dbReference type="Proteomes" id="UP001172159"/>
    </source>
</evidence>
<organism evidence="2 3">
    <name type="scientific">Apiosordaria backusii</name>
    <dbReference type="NCBI Taxonomy" id="314023"/>
    <lineage>
        <taxon>Eukaryota</taxon>
        <taxon>Fungi</taxon>
        <taxon>Dikarya</taxon>
        <taxon>Ascomycota</taxon>
        <taxon>Pezizomycotina</taxon>
        <taxon>Sordariomycetes</taxon>
        <taxon>Sordariomycetidae</taxon>
        <taxon>Sordariales</taxon>
        <taxon>Lasiosphaeriaceae</taxon>
        <taxon>Apiosordaria</taxon>
    </lineage>
</organism>
<dbReference type="AlphaFoldDB" id="A0AA40E8C1"/>
<feature type="compositionally biased region" description="Polar residues" evidence="1">
    <location>
        <begin position="333"/>
        <end position="345"/>
    </location>
</feature>
<keyword evidence="3" id="KW-1185">Reference proteome</keyword>
<dbReference type="Proteomes" id="UP001172159">
    <property type="component" value="Unassembled WGS sequence"/>
</dbReference>